<dbReference type="AlphaFoldDB" id="A0A2P7R4P4"/>
<proteinExistence type="predicted"/>
<comment type="caution">
    <text evidence="1">The sequence shown here is derived from an EMBL/GenBank/DDBJ whole genome shotgun (WGS) entry which is preliminary data.</text>
</comment>
<reference evidence="1 2" key="1">
    <citation type="submission" date="2018-03" db="EMBL/GenBank/DDBJ databases">
        <title>The draft genome of Zobellella sp. 59N8.</title>
        <authorList>
            <person name="Liu L."/>
            <person name="Li L."/>
            <person name="Zhang X."/>
            <person name="Liang L."/>
            <person name="Wang T."/>
        </authorList>
    </citation>
    <scope>NUCLEOTIDE SEQUENCE [LARGE SCALE GENOMIC DNA]</scope>
    <source>
        <strain evidence="1 2">59N8</strain>
    </source>
</reference>
<sequence>MPGPVATNLPEALLNNESVFDMLASAIREFGLGWHDLAIEVTEDVFLNRYAERITAIVPGRQAGLSHGPFQ</sequence>
<dbReference type="SUPFAM" id="SSF141868">
    <property type="entry name" value="EAL domain-like"/>
    <property type="match status" value="1"/>
</dbReference>
<evidence type="ECO:0008006" key="3">
    <source>
        <dbReference type="Google" id="ProtNLM"/>
    </source>
</evidence>
<dbReference type="Proteomes" id="UP000240243">
    <property type="component" value="Unassembled WGS sequence"/>
</dbReference>
<keyword evidence="2" id="KW-1185">Reference proteome</keyword>
<protein>
    <recommendedName>
        <fullName evidence="3">EAL domain-containing protein</fullName>
    </recommendedName>
</protein>
<evidence type="ECO:0000313" key="1">
    <source>
        <dbReference type="EMBL" id="PSJ45168.1"/>
    </source>
</evidence>
<gene>
    <name evidence="1" type="ORF">C7H85_10890</name>
</gene>
<organism evidence="1 2">
    <name type="scientific">Zobellella endophytica</name>
    <dbReference type="NCBI Taxonomy" id="2116700"/>
    <lineage>
        <taxon>Bacteria</taxon>
        <taxon>Pseudomonadati</taxon>
        <taxon>Pseudomonadota</taxon>
        <taxon>Gammaproteobacteria</taxon>
        <taxon>Aeromonadales</taxon>
        <taxon>Aeromonadaceae</taxon>
        <taxon>Zobellella</taxon>
    </lineage>
</organism>
<evidence type="ECO:0000313" key="2">
    <source>
        <dbReference type="Proteomes" id="UP000240243"/>
    </source>
</evidence>
<dbReference type="InterPro" id="IPR035919">
    <property type="entry name" value="EAL_sf"/>
</dbReference>
<name>A0A2P7R4P4_9GAMM</name>
<dbReference type="EMBL" id="PXYG01000004">
    <property type="protein sequence ID" value="PSJ45168.1"/>
    <property type="molecule type" value="Genomic_DNA"/>
</dbReference>
<accession>A0A2P7R4P4</accession>